<dbReference type="Pfam" id="PF00494">
    <property type="entry name" value="SQS_PSY"/>
    <property type="match status" value="1"/>
</dbReference>
<protein>
    <submittedName>
        <fullName evidence="2">Squalene synthase HpnC</fullName>
        <ecNumber evidence="2">2.5.1.21</ecNumber>
    </submittedName>
</protein>
<dbReference type="OrthoDB" id="9807580at2"/>
<dbReference type="InterPro" id="IPR008949">
    <property type="entry name" value="Isoprenoid_synthase_dom_sf"/>
</dbReference>
<dbReference type="EC" id="2.5.1.21" evidence="2"/>
<keyword evidence="2" id="KW-0808">Transferase</keyword>
<feature type="region of interest" description="Disordered" evidence="1">
    <location>
        <begin position="1"/>
        <end position="22"/>
    </location>
</feature>
<proteinExistence type="predicted"/>
<gene>
    <name evidence="2" type="primary">hpnC</name>
    <name evidence="2" type="ORF">GJ654_14460</name>
</gene>
<dbReference type="CDD" id="cd00683">
    <property type="entry name" value="Trans_IPPS_HH"/>
    <property type="match status" value="1"/>
</dbReference>
<dbReference type="SFLD" id="SFLDS00005">
    <property type="entry name" value="Isoprenoid_Synthase_Type_I"/>
    <property type="match status" value="1"/>
</dbReference>
<evidence type="ECO:0000313" key="3">
    <source>
        <dbReference type="Proteomes" id="UP000439113"/>
    </source>
</evidence>
<dbReference type="GO" id="GO:0016114">
    <property type="term" value="P:terpenoid biosynthetic process"/>
    <property type="evidence" value="ECO:0007669"/>
    <property type="project" value="UniProtKB-ARBA"/>
</dbReference>
<name>A0A6N8DNZ5_RHOAC</name>
<dbReference type="InterPro" id="IPR002060">
    <property type="entry name" value="Squ/phyt_synthse"/>
</dbReference>
<dbReference type="Gene3D" id="1.10.600.10">
    <property type="entry name" value="Farnesyl Diphosphate Synthase"/>
    <property type="match status" value="1"/>
</dbReference>
<evidence type="ECO:0000256" key="1">
    <source>
        <dbReference type="SAM" id="MobiDB-lite"/>
    </source>
</evidence>
<dbReference type="GO" id="GO:0004311">
    <property type="term" value="F:geranylgeranyl diphosphate synthase activity"/>
    <property type="evidence" value="ECO:0007669"/>
    <property type="project" value="InterPro"/>
</dbReference>
<dbReference type="NCBIfam" id="TIGR03464">
    <property type="entry name" value="HpnC"/>
    <property type="match status" value="1"/>
</dbReference>
<reference evidence="2 3" key="1">
    <citation type="submission" date="2019-11" db="EMBL/GenBank/DDBJ databases">
        <title>Whole-genome sequence of a Rhodoblastus acidophilus DSM 142.</title>
        <authorList>
            <person name="Kyndt J.A."/>
            <person name="Meyer T.E."/>
        </authorList>
    </citation>
    <scope>NUCLEOTIDE SEQUENCE [LARGE SCALE GENOMIC DNA]</scope>
    <source>
        <strain evidence="2 3">DSM 142</strain>
    </source>
</reference>
<dbReference type="EMBL" id="WNKS01000014">
    <property type="protein sequence ID" value="MTV32189.1"/>
    <property type="molecule type" value="Genomic_DNA"/>
</dbReference>
<dbReference type="GO" id="GO:0051996">
    <property type="term" value="F:squalene synthase [NAD(P)H] activity"/>
    <property type="evidence" value="ECO:0007669"/>
    <property type="project" value="UniProtKB-EC"/>
</dbReference>
<dbReference type="RefSeq" id="WP_155446879.1">
    <property type="nucleotide sequence ID" value="NZ_JAOQNR010000011.1"/>
</dbReference>
<organism evidence="2 3">
    <name type="scientific">Rhodoblastus acidophilus</name>
    <name type="common">Rhodopseudomonas acidophila</name>
    <dbReference type="NCBI Taxonomy" id="1074"/>
    <lineage>
        <taxon>Bacteria</taxon>
        <taxon>Pseudomonadati</taxon>
        <taxon>Pseudomonadota</taxon>
        <taxon>Alphaproteobacteria</taxon>
        <taxon>Hyphomicrobiales</taxon>
        <taxon>Rhodoblastaceae</taxon>
        <taxon>Rhodoblastus</taxon>
    </lineage>
</organism>
<dbReference type="Proteomes" id="UP000439113">
    <property type="component" value="Unassembled WGS sequence"/>
</dbReference>
<dbReference type="PANTHER" id="PTHR31480">
    <property type="entry name" value="BIFUNCTIONAL LYCOPENE CYCLASE/PHYTOENE SYNTHASE"/>
    <property type="match status" value="1"/>
</dbReference>
<accession>A0A6N8DNZ5</accession>
<feature type="compositionally biased region" description="Polar residues" evidence="1">
    <location>
        <begin position="1"/>
        <end position="17"/>
    </location>
</feature>
<sequence>MNAQAQENAHAQLTAESLRSGKTGADENFPVASLLIDAPLRPIVLAFYDFARSGDDVADSPTLSPTQKHALLDQMDDSLIGKSDAEPLGVKLRAALAERRVTNQHARDLLNAFRLDVDKNRYASWDELIDYCRLSAMPVGRFMLDVHGESESLWQANDDICAALQINNHLQDCVKDYKALDRVYIPQDALAAAGARTEELDGPKSSPALLSCLQNLARKNRELLERGAGLGGAVKNFRLGLEIAVTVAHARKIADLLIANDPLCEKVRLSKSEMIGGALAAAGLAAVSRWTGRAA</sequence>
<dbReference type="InterPro" id="IPR017827">
    <property type="entry name" value="HSQ_synthase_HpnC"/>
</dbReference>
<dbReference type="SUPFAM" id="SSF48576">
    <property type="entry name" value="Terpenoid synthases"/>
    <property type="match status" value="1"/>
</dbReference>
<dbReference type="InterPro" id="IPR033904">
    <property type="entry name" value="Trans_IPPS_HH"/>
</dbReference>
<dbReference type="SFLD" id="SFLDG01018">
    <property type="entry name" value="Squalene/Phytoene_Synthase_Lik"/>
    <property type="match status" value="1"/>
</dbReference>
<evidence type="ECO:0000313" key="2">
    <source>
        <dbReference type="EMBL" id="MTV32189.1"/>
    </source>
</evidence>
<dbReference type="AlphaFoldDB" id="A0A6N8DNZ5"/>
<comment type="caution">
    <text evidence="2">The sequence shown here is derived from an EMBL/GenBank/DDBJ whole genome shotgun (WGS) entry which is preliminary data.</text>
</comment>